<dbReference type="NCBIfam" id="NF002958">
    <property type="entry name" value="PRK03620.1"/>
    <property type="match status" value="1"/>
</dbReference>
<evidence type="ECO:0000313" key="8">
    <source>
        <dbReference type="Proteomes" id="UP001596220"/>
    </source>
</evidence>
<dbReference type="Pfam" id="PF00701">
    <property type="entry name" value="DHDPS"/>
    <property type="match status" value="1"/>
</dbReference>
<evidence type="ECO:0000256" key="4">
    <source>
        <dbReference type="ARBA" id="ARBA00023239"/>
    </source>
</evidence>
<dbReference type="InterPro" id="IPR013785">
    <property type="entry name" value="Aldolase_TIM"/>
</dbReference>
<dbReference type="HAMAP" id="MF_00694">
    <property type="entry name" value="KDGDH"/>
    <property type="match status" value="1"/>
</dbReference>
<dbReference type="RefSeq" id="WP_380636421.1">
    <property type="nucleotide sequence ID" value="NZ_JBHSQO010000012.1"/>
</dbReference>
<dbReference type="PANTHER" id="PTHR12128:SF19">
    <property type="entry name" value="5-DEHYDRO-4-DEOXYGLUCARATE DEHYDRATASE 2-RELATED"/>
    <property type="match status" value="1"/>
</dbReference>
<evidence type="ECO:0000313" key="7">
    <source>
        <dbReference type="EMBL" id="MFC6090509.1"/>
    </source>
</evidence>
<dbReference type="EMBL" id="JBHSQO010000012">
    <property type="protein sequence ID" value="MFC6090509.1"/>
    <property type="molecule type" value="Genomic_DNA"/>
</dbReference>
<evidence type="ECO:0000256" key="6">
    <source>
        <dbReference type="PIRNR" id="PIRNR001365"/>
    </source>
</evidence>
<name>A0ABW1P677_9PSEU</name>
<evidence type="ECO:0000256" key="2">
    <source>
        <dbReference type="ARBA" id="ARBA00004983"/>
    </source>
</evidence>
<dbReference type="EC" id="4.2.1.41" evidence="5"/>
<gene>
    <name evidence="7" type="ORF">ACFP3R_14585</name>
</gene>
<sequence>MQLDGVLFFPVTPFDADGALAEDVLAEHVKRGVAAGAGGVFVACGTGEFHAMELAEVERAVAVAVGATAGRVPVFAGAGGPLPTARRYAEAAERAGADGLLLLPPYLVTSPAKGLVRYVTEVAGASGLPLIVYQRNNAVFTPETAVEVACLPTVVGFKDGLGDIDLLQRIVLAVRRNVGKPFQFFNGLPTAELTVPAYRGIGVDLYSSAVFAFAPEISLGFYQAVQAGDRELVTRYLNEFYKPLVELRDQVPGYAVALVKAAVRATGLDVGGVRPPLLDPTPEHVAQLEKVVAAGRSIAS</sequence>
<dbReference type="PANTHER" id="PTHR12128">
    <property type="entry name" value="DIHYDRODIPICOLINATE SYNTHASE"/>
    <property type="match status" value="1"/>
</dbReference>
<keyword evidence="4 5" id="KW-0456">Lyase</keyword>
<dbReference type="InterPro" id="IPR002220">
    <property type="entry name" value="DapA-like"/>
</dbReference>
<comment type="catalytic activity">
    <reaction evidence="1 5">
        <text>5-dehydro-4-deoxy-D-glucarate + H(+) = 2,5-dioxopentanoate + CO2 + H2O</text>
        <dbReference type="Rhea" id="RHEA:24608"/>
        <dbReference type="ChEBI" id="CHEBI:15377"/>
        <dbReference type="ChEBI" id="CHEBI:15378"/>
        <dbReference type="ChEBI" id="CHEBI:16526"/>
        <dbReference type="ChEBI" id="CHEBI:42819"/>
        <dbReference type="ChEBI" id="CHEBI:58136"/>
        <dbReference type="EC" id="4.2.1.41"/>
    </reaction>
</comment>
<dbReference type="InterPro" id="IPR017655">
    <property type="entry name" value="Dehydro-deoxyglucarate_dehyd"/>
</dbReference>
<reference evidence="8" key="1">
    <citation type="journal article" date="2019" name="Int. J. Syst. Evol. Microbiol.">
        <title>The Global Catalogue of Microorganisms (GCM) 10K type strain sequencing project: providing services to taxonomists for standard genome sequencing and annotation.</title>
        <authorList>
            <consortium name="The Broad Institute Genomics Platform"/>
            <consortium name="The Broad Institute Genome Sequencing Center for Infectious Disease"/>
            <person name="Wu L."/>
            <person name="Ma J."/>
        </authorList>
    </citation>
    <scope>NUCLEOTIDE SEQUENCE [LARGE SCALE GENOMIC DNA]</scope>
    <source>
        <strain evidence="8">CGMCC 4.7246</strain>
    </source>
</reference>
<dbReference type="SMART" id="SM01130">
    <property type="entry name" value="DHDPS"/>
    <property type="match status" value="1"/>
</dbReference>
<proteinExistence type="inferred from homology"/>
<dbReference type="PIRSF" id="PIRSF001365">
    <property type="entry name" value="DHDPS"/>
    <property type="match status" value="1"/>
</dbReference>
<protein>
    <recommendedName>
        <fullName evidence="5">Probable 5-dehydro-4-deoxyglucarate dehydratase</fullName>
        <ecNumber evidence="5">4.2.1.41</ecNumber>
    </recommendedName>
    <alternativeName>
        <fullName evidence="5">5-keto-4-deoxy-glucarate dehydratase</fullName>
        <shortName evidence="5">KDGDH</shortName>
    </alternativeName>
</protein>
<accession>A0ABW1P677</accession>
<evidence type="ECO:0000256" key="5">
    <source>
        <dbReference type="HAMAP-Rule" id="MF_00694"/>
    </source>
</evidence>
<comment type="pathway">
    <text evidence="2 5">Carbohydrate acid metabolism; D-glucarate degradation; 2,5-dioxopentanoate from D-glucarate: step 2/2.</text>
</comment>
<comment type="caution">
    <text evidence="7">The sequence shown here is derived from an EMBL/GenBank/DDBJ whole genome shotgun (WGS) entry which is preliminary data.</text>
</comment>
<dbReference type="SUPFAM" id="SSF51569">
    <property type="entry name" value="Aldolase"/>
    <property type="match status" value="1"/>
</dbReference>
<dbReference type="Proteomes" id="UP001596220">
    <property type="component" value="Unassembled WGS sequence"/>
</dbReference>
<organism evidence="7 8">
    <name type="scientific">Saccharothrix lopnurensis</name>
    <dbReference type="NCBI Taxonomy" id="1670621"/>
    <lineage>
        <taxon>Bacteria</taxon>
        <taxon>Bacillati</taxon>
        <taxon>Actinomycetota</taxon>
        <taxon>Actinomycetes</taxon>
        <taxon>Pseudonocardiales</taxon>
        <taxon>Pseudonocardiaceae</taxon>
        <taxon>Saccharothrix</taxon>
    </lineage>
</organism>
<evidence type="ECO:0000256" key="1">
    <source>
        <dbReference type="ARBA" id="ARBA00001446"/>
    </source>
</evidence>
<keyword evidence="8" id="KW-1185">Reference proteome</keyword>
<comment type="similarity">
    <text evidence="3 5 6">Belongs to the DapA family.</text>
</comment>
<dbReference type="Gene3D" id="3.20.20.70">
    <property type="entry name" value="Aldolase class I"/>
    <property type="match status" value="1"/>
</dbReference>
<evidence type="ECO:0000256" key="3">
    <source>
        <dbReference type="ARBA" id="ARBA00007592"/>
    </source>
</evidence>